<dbReference type="EMBL" id="JBHSDL010000014">
    <property type="protein sequence ID" value="MFC4375162.1"/>
    <property type="molecule type" value="Genomic_DNA"/>
</dbReference>
<dbReference type="Proteomes" id="UP001595844">
    <property type="component" value="Unassembled WGS sequence"/>
</dbReference>
<name>A0ABV8VIC8_9NOCA</name>
<comment type="caution">
    <text evidence="1">The sequence shown here is derived from an EMBL/GenBank/DDBJ whole genome shotgun (WGS) entry which is preliminary data.</text>
</comment>
<evidence type="ECO:0000313" key="2">
    <source>
        <dbReference type="Proteomes" id="UP001595844"/>
    </source>
</evidence>
<organism evidence="1 2">
    <name type="scientific">Nocardia halotolerans</name>
    <dbReference type="NCBI Taxonomy" id="1755878"/>
    <lineage>
        <taxon>Bacteria</taxon>
        <taxon>Bacillati</taxon>
        <taxon>Actinomycetota</taxon>
        <taxon>Actinomycetes</taxon>
        <taxon>Mycobacteriales</taxon>
        <taxon>Nocardiaceae</taxon>
        <taxon>Nocardia</taxon>
    </lineage>
</organism>
<dbReference type="RefSeq" id="WP_378561397.1">
    <property type="nucleotide sequence ID" value="NZ_JBHSDL010000014.1"/>
</dbReference>
<sequence length="48" mass="5236">MSIRRSSIPVLTALATAIEVVVPDRVLVDGSCDTVGGLWQVLDELRQR</sequence>
<evidence type="ECO:0000313" key="1">
    <source>
        <dbReference type="EMBL" id="MFC4375162.1"/>
    </source>
</evidence>
<proteinExistence type="predicted"/>
<protein>
    <submittedName>
        <fullName evidence="1">Uncharacterized protein</fullName>
    </submittedName>
</protein>
<keyword evidence="2" id="KW-1185">Reference proteome</keyword>
<accession>A0ABV8VIC8</accession>
<gene>
    <name evidence="1" type="ORF">ACFO5K_13765</name>
</gene>
<reference evidence="2" key="1">
    <citation type="journal article" date="2019" name="Int. J. Syst. Evol. Microbiol.">
        <title>The Global Catalogue of Microorganisms (GCM) 10K type strain sequencing project: providing services to taxonomists for standard genome sequencing and annotation.</title>
        <authorList>
            <consortium name="The Broad Institute Genomics Platform"/>
            <consortium name="The Broad Institute Genome Sequencing Center for Infectious Disease"/>
            <person name="Wu L."/>
            <person name="Ma J."/>
        </authorList>
    </citation>
    <scope>NUCLEOTIDE SEQUENCE [LARGE SCALE GENOMIC DNA]</scope>
    <source>
        <strain evidence="2">IBRC-M 10490</strain>
    </source>
</reference>